<feature type="transmembrane region" description="Helical" evidence="1">
    <location>
        <begin position="521"/>
        <end position="539"/>
    </location>
</feature>
<feature type="transmembrane region" description="Helical" evidence="1">
    <location>
        <begin position="112"/>
        <end position="136"/>
    </location>
</feature>
<feature type="transmembrane region" description="Helical" evidence="1">
    <location>
        <begin position="393"/>
        <end position="416"/>
    </location>
</feature>
<feature type="transmembrane region" description="Helical" evidence="1">
    <location>
        <begin position="498"/>
        <end position="516"/>
    </location>
</feature>
<keyword evidence="1" id="KW-0472">Membrane</keyword>
<feature type="transmembrane region" description="Helical" evidence="1">
    <location>
        <begin position="445"/>
        <end position="467"/>
    </location>
</feature>
<feature type="transmembrane region" description="Helical" evidence="1">
    <location>
        <begin position="715"/>
        <end position="734"/>
    </location>
</feature>
<feature type="transmembrane region" description="Helical" evidence="1">
    <location>
        <begin position="596"/>
        <end position="615"/>
    </location>
</feature>
<feature type="transmembrane region" description="Helical" evidence="1">
    <location>
        <begin position="142"/>
        <end position="160"/>
    </location>
</feature>
<evidence type="ECO:0000313" key="3">
    <source>
        <dbReference type="Proteomes" id="UP000334990"/>
    </source>
</evidence>
<feature type="transmembrane region" description="Helical" evidence="1">
    <location>
        <begin position="545"/>
        <end position="562"/>
    </location>
</feature>
<feature type="transmembrane region" description="Helical" evidence="1">
    <location>
        <begin position="309"/>
        <end position="329"/>
    </location>
</feature>
<feature type="transmembrane region" description="Helical" evidence="1">
    <location>
        <begin position="257"/>
        <end position="277"/>
    </location>
</feature>
<feature type="transmembrane region" description="Helical" evidence="1">
    <location>
        <begin position="231"/>
        <end position="251"/>
    </location>
</feature>
<evidence type="ECO:0000256" key="1">
    <source>
        <dbReference type="SAM" id="Phobius"/>
    </source>
</evidence>
<sequence>MNTVGPFPCPDCGQQLTGSYASCPNCGLPLVGATATELWRLDVALADLRAREGHLLARREVLLRTLRLERERVPVAAGQASWSPSPEAPVGGRPLVAPPRPADMSGKAVQNLLLGLGGLLLVVAAVVFTVVSWGYLGIGGRAAVLLGFTALTLATPLVLLRRGLSTTAETVSLLGFALMLLDGYAAWQVGVAGLDRVDPLTYTGILIAVVCVLFALYGLAVHAVAGEQIRALKLAVPVAIGFGQLALPILTLDREPIWIITALVGTAGLDLLLWNLLKRGTAAVFFWITWTLGAVAGVLMTIQGDDLQGAIALSGVLVGAAVIALLQALRGKWTTPLAGGAAVALAAALAYPIRVSIDSGWWPVPTPLAAFLVAGIAVFGIRGVRRELGKAMGVAAGAFGLLVASPVLVPVMVALVGPFERDHAVWGGPSGLGARDELGLNQVVLTPPVLVVLAAVAIAVALGALVVREKSVPIVCSAAVIAVLLAVLPVAFNLPFWVLIAVQLVVTAGLAAGALFGREVAFAGLALAMVAEVAAWALVSRTATLVAAAVLAVLAAGVAWRASLPAVRAGAAGVATALVGGEAVAVWLAAGQSPDYVTFVLIAVAALAAVAAWLLPRDGIGVELAGYGLALVGLAWVVDRRMLSVALALAGLIAIGTALRSDRRKAGYVGTVLLLLASWTRLYAEDISVVEAYTVPVSVVLLAFGWWRAKDQSSWLAYGSGLSFSLLPSLLAIYPEPQHWARPLALGVVSLLVLLAGARWRLQAPALLGGFTLAIVAIHELAPWVSDLVLNVPRWVPVAVGGLLLLLVGATYEARMRDVRRFGAMIKGLR</sequence>
<feature type="transmembrane region" description="Helical" evidence="1">
    <location>
        <begin position="666"/>
        <end position="684"/>
    </location>
</feature>
<evidence type="ECO:0000313" key="2">
    <source>
        <dbReference type="EMBL" id="GES05929.1"/>
    </source>
</evidence>
<dbReference type="AlphaFoldDB" id="A0A5M3WC59"/>
<keyword evidence="3" id="KW-1185">Reference proteome</keyword>
<dbReference type="InterPro" id="IPR058062">
    <property type="entry name" value="SCO7613_C"/>
</dbReference>
<protein>
    <recommendedName>
        <fullName evidence="4">DUF2157 domain-containing protein</fullName>
    </recommendedName>
</protein>
<feature type="transmembrane region" description="Helical" evidence="1">
    <location>
        <begin position="569"/>
        <end position="590"/>
    </location>
</feature>
<proteinExistence type="predicted"/>
<feature type="transmembrane region" description="Helical" evidence="1">
    <location>
        <begin position="740"/>
        <end position="758"/>
    </location>
</feature>
<dbReference type="NCBIfam" id="NF047321">
    <property type="entry name" value="SCO7613_CTERM"/>
    <property type="match status" value="1"/>
</dbReference>
<feature type="transmembrane region" description="Helical" evidence="1">
    <location>
        <begin position="336"/>
        <end position="354"/>
    </location>
</feature>
<dbReference type="Proteomes" id="UP000334990">
    <property type="component" value="Unassembled WGS sequence"/>
</dbReference>
<accession>A0A5M3WC59</accession>
<feature type="transmembrane region" description="Helical" evidence="1">
    <location>
        <begin position="284"/>
        <end position="303"/>
    </location>
</feature>
<dbReference type="EMBL" id="BLAD01000119">
    <property type="protein sequence ID" value="GES05929.1"/>
    <property type="molecule type" value="Genomic_DNA"/>
</dbReference>
<dbReference type="OrthoDB" id="3416299at2"/>
<feature type="transmembrane region" description="Helical" evidence="1">
    <location>
        <begin position="172"/>
        <end position="194"/>
    </location>
</feature>
<feature type="transmembrane region" description="Helical" evidence="1">
    <location>
        <begin position="643"/>
        <end position="659"/>
    </location>
</feature>
<feature type="transmembrane region" description="Helical" evidence="1">
    <location>
        <begin position="794"/>
        <end position="812"/>
    </location>
</feature>
<gene>
    <name evidence="2" type="ORF">Acor_79980</name>
</gene>
<feature type="transmembrane region" description="Helical" evidence="1">
    <location>
        <begin position="765"/>
        <end position="782"/>
    </location>
</feature>
<organism evidence="2 3">
    <name type="scientific">Acrocarpospora corrugata</name>
    <dbReference type="NCBI Taxonomy" id="35763"/>
    <lineage>
        <taxon>Bacteria</taxon>
        <taxon>Bacillati</taxon>
        <taxon>Actinomycetota</taxon>
        <taxon>Actinomycetes</taxon>
        <taxon>Streptosporangiales</taxon>
        <taxon>Streptosporangiaceae</taxon>
        <taxon>Acrocarpospora</taxon>
    </lineage>
</organism>
<reference evidence="2 3" key="1">
    <citation type="submission" date="2019-10" db="EMBL/GenBank/DDBJ databases">
        <title>Whole genome shotgun sequence of Acrocarpospora corrugata NBRC 13972.</title>
        <authorList>
            <person name="Ichikawa N."/>
            <person name="Kimura A."/>
            <person name="Kitahashi Y."/>
            <person name="Komaki H."/>
            <person name="Oguchi A."/>
        </authorList>
    </citation>
    <scope>NUCLEOTIDE SEQUENCE [LARGE SCALE GENOMIC DNA]</scope>
    <source>
        <strain evidence="2 3">NBRC 13972</strain>
    </source>
</reference>
<feature type="transmembrane region" description="Helical" evidence="1">
    <location>
        <begin position="620"/>
        <end position="637"/>
    </location>
</feature>
<feature type="transmembrane region" description="Helical" evidence="1">
    <location>
        <begin position="690"/>
        <end position="708"/>
    </location>
</feature>
<comment type="caution">
    <text evidence="2">The sequence shown here is derived from an EMBL/GenBank/DDBJ whole genome shotgun (WGS) entry which is preliminary data.</text>
</comment>
<feature type="transmembrane region" description="Helical" evidence="1">
    <location>
        <begin position="360"/>
        <end position="381"/>
    </location>
</feature>
<dbReference type="RefSeq" id="WP_155341883.1">
    <property type="nucleotide sequence ID" value="NZ_BAAABN010000011.1"/>
</dbReference>
<name>A0A5M3WC59_9ACTN</name>
<feature type="transmembrane region" description="Helical" evidence="1">
    <location>
        <begin position="200"/>
        <end position="219"/>
    </location>
</feature>
<keyword evidence="1" id="KW-1133">Transmembrane helix</keyword>
<evidence type="ECO:0008006" key="4">
    <source>
        <dbReference type="Google" id="ProtNLM"/>
    </source>
</evidence>
<keyword evidence="1" id="KW-0812">Transmembrane</keyword>
<feature type="transmembrane region" description="Helical" evidence="1">
    <location>
        <begin position="474"/>
        <end position="492"/>
    </location>
</feature>